<dbReference type="Proteomes" id="UP000005439">
    <property type="component" value="Chromosome"/>
</dbReference>
<protein>
    <recommendedName>
        <fullName evidence="4">DUF3147 domain-containing protein</fullName>
    </recommendedName>
</protein>
<dbReference type="EMBL" id="CP003179">
    <property type="protein sequence ID" value="AEW04376.1"/>
    <property type="molecule type" value="Genomic_DNA"/>
</dbReference>
<name>G8TS50_SULAD</name>
<dbReference type="KEGG" id="sap:Sulac_0873"/>
<keyword evidence="1" id="KW-0812">Transmembrane</keyword>
<dbReference type="AlphaFoldDB" id="G8TS50"/>
<proteinExistence type="predicted"/>
<evidence type="ECO:0008006" key="4">
    <source>
        <dbReference type="Google" id="ProtNLM"/>
    </source>
</evidence>
<evidence type="ECO:0000313" key="2">
    <source>
        <dbReference type="EMBL" id="AEW04376.1"/>
    </source>
</evidence>
<reference evidence="2 3" key="2">
    <citation type="journal article" date="2012" name="Stand. Genomic Sci.">
        <title>Complete genome sequence of the moderately thermophilic mineral-sulfide-oxidizing firmicute Sulfobacillus acidophilus type strain (NAL(T)).</title>
        <authorList>
            <person name="Anderson I."/>
            <person name="Chertkov O."/>
            <person name="Chen A."/>
            <person name="Saunders E."/>
            <person name="Lapidus A."/>
            <person name="Nolan M."/>
            <person name="Lucas S."/>
            <person name="Hammon N."/>
            <person name="Deshpande S."/>
            <person name="Cheng J.F."/>
            <person name="Han C."/>
            <person name="Tapia R."/>
            <person name="Goodwin L.A."/>
            <person name="Pitluck S."/>
            <person name="Liolios K."/>
            <person name="Pagani I."/>
            <person name="Ivanova N."/>
            <person name="Mikhailova N."/>
            <person name="Pati A."/>
            <person name="Palaniappan K."/>
            <person name="Land M."/>
            <person name="Pan C."/>
            <person name="Rohde M."/>
            <person name="Pukall R."/>
            <person name="Goker M."/>
            <person name="Detter J.C."/>
            <person name="Woyke T."/>
            <person name="Bristow J."/>
            <person name="Eisen J.A."/>
            <person name="Markowitz V."/>
            <person name="Hugenholtz P."/>
            <person name="Kyrpides N.C."/>
            <person name="Klenk H.P."/>
            <person name="Mavromatis K."/>
        </authorList>
    </citation>
    <scope>NUCLEOTIDE SEQUENCE [LARGE SCALE GENOMIC DNA]</scope>
    <source>
        <strain evidence="3">ATCC 700253 / DSM 10332 / NAL</strain>
    </source>
</reference>
<gene>
    <name evidence="2" type="ordered locus">Sulac_0873</name>
</gene>
<reference evidence="3" key="1">
    <citation type="submission" date="2011-12" db="EMBL/GenBank/DDBJ databases">
        <title>The complete genome of chromosome of Sulfobacillus acidophilus DSM 10332.</title>
        <authorList>
            <person name="Lucas S."/>
            <person name="Han J."/>
            <person name="Lapidus A."/>
            <person name="Bruce D."/>
            <person name="Goodwin L."/>
            <person name="Pitluck S."/>
            <person name="Peters L."/>
            <person name="Kyrpides N."/>
            <person name="Mavromatis K."/>
            <person name="Ivanova N."/>
            <person name="Mikhailova N."/>
            <person name="Chertkov O."/>
            <person name="Saunders E."/>
            <person name="Detter J.C."/>
            <person name="Tapia R."/>
            <person name="Han C."/>
            <person name="Land M."/>
            <person name="Hauser L."/>
            <person name="Markowitz V."/>
            <person name="Cheng J.-F."/>
            <person name="Hugenholtz P."/>
            <person name="Woyke T."/>
            <person name="Wu D."/>
            <person name="Pukall R."/>
            <person name="Gehrich-Schroeter G."/>
            <person name="Schneider S."/>
            <person name="Klenk H.-P."/>
            <person name="Eisen J.A."/>
        </authorList>
    </citation>
    <scope>NUCLEOTIDE SEQUENCE [LARGE SCALE GENOMIC DNA]</scope>
    <source>
        <strain evidence="3">ATCC 700253 / DSM 10332 / NAL</strain>
    </source>
</reference>
<feature type="transmembrane region" description="Helical" evidence="1">
    <location>
        <begin position="87"/>
        <end position="106"/>
    </location>
</feature>
<organism evidence="2 3">
    <name type="scientific">Sulfobacillus acidophilus (strain ATCC 700253 / DSM 10332 / NAL)</name>
    <dbReference type="NCBI Taxonomy" id="679936"/>
    <lineage>
        <taxon>Bacteria</taxon>
        <taxon>Bacillati</taxon>
        <taxon>Bacillota</taxon>
        <taxon>Clostridia</taxon>
        <taxon>Eubacteriales</taxon>
        <taxon>Clostridiales Family XVII. Incertae Sedis</taxon>
        <taxon>Sulfobacillus</taxon>
    </lineage>
</organism>
<dbReference type="Pfam" id="PF11345">
    <property type="entry name" value="DUF3147"/>
    <property type="match status" value="1"/>
</dbReference>
<sequence>MNWMMVIRFGLGGLVVTVVSLLARLAPAVSGILAGFPAIFFTSLVIIGISHGKSAAVHFSSTAVWGMLGSLLSVLSVWAGLKAGLGWPWLIFLGILTYGGFVWFITRVKAHPNPQE</sequence>
<feature type="transmembrane region" description="Helical" evidence="1">
    <location>
        <begin position="7"/>
        <end position="26"/>
    </location>
</feature>
<dbReference type="InterPro" id="IPR021493">
    <property type="entry name" value="DUF3147"/>
</dbReference>
<evidence type="ECO:0000313" key="3">
    <source>
        <dbReference type="Proteomes" id="UP000005439"/>
    </source>
</evidence>
<keyword evidence="1" id="KW-1133">Transmembrane helix</keyword>
<feature type="transmembrane region" description="Helical" evidence="1">
    <location>
        <begin position="62"/>
        <end position="81"/>
    </location>
</feature>
<keyword evidence="3" id="KW-1185">Reference proteome</keyword>
<dbReference type="PATRIC" id="fig|679936.5.peg.925"/>
<dbReference type="STRING" id="679936.Sulac_0873"/>
<dbReference type="HOGENOM" id="CLU_2095612_0_0_9"/>
<feature type="transmembrane region" description="Helical" evidence="1">
    <location>
        <begin position="32"/>
        <end position="50"/>
    </location>
</feature>
<keyword evidence="1" id="KW-0472">Membrane</keyword>
<evidence type="ECO:0000256" key="1">
    <source>
        <dbReference type="SAM" id="Phobius"/>
    </source>
</evidence>
<accession>G8TS50</accession>